<accession>A0A8S0ZY25</accession>
<gene>
    <name evidence="1" type="ORF">APLA_LOCUS6955</name>
</gene>
<keyword evidence="2" id="KW-1185">Reference proteome</keyword>
<dbReference type="Proteomes" id="UP000494106">
    <property type="component" value="Unassembled WGS sequence"/>
</dbReference>
<dbReference type="OrthoDB" id="7443721at2759"/>
<evidence type="ECO:0000313" key="1">
    <source>
        <dbReference type="EMBL" id="CAB3237573.1"/>
    </source>
</evidence>
<reference evidence="1 2" key="1">
    <citation type="submission" date="2020-04" db="EMBL/GenBank/DDBJ databases">
        <authorList>
            <person name="Wallbank WR R."/>
            <person name="Pardo Diaz C."/>
            <person name="Kozak K."/>
            <person name="Martin S."/>
            <person name="Jiggins C."/>
            <person name="Moest M."/>
            <person name="Warren A I."/>
            <person name="Byers J.R.P. K."/>
            <person name="Montejo-Kovacevich G."/>
            <person name="Yen C E."/>
        </authorList>
    </citation>
    <scope>NUCLEOTIDE SEQUENCE [LARGE SCALE GENOMIC DNA]</scope>
</reference>
<protein>
    <submittedName>
        <fullName evidence="1">Uncharacterized protein</fullName>
    </submittedName>
</protein>
<name>A0A8S0ZY25_ARCPL</name>
<sequence length="160" mass="18427">MNLRTAPSLILNKNYYGIVILFITSDSKYRVVKEKRDFRVVDLSIVAVRLVNNIILLVISGKMSYSRYVLIEPDQRLVERHDQFTDNLNVKNPEPVKVYEMSQRVLDELKLISEVSATLQEKKKEYMGKVMQAAEEAKENAKEAVIKGAEEKADMAVKEY</sequence>
<evidence type="ECO:0000313" key="2">
    <source>
        <dbReference type="Proteomes" id="UP000494106"/>
    </source>
</evidence>
<proteinExistence type="predicted"/>
<dbReference type="EMBL" id="CADEBC010000491">
    <property type="protein sequence ID" value="CAB3237573.1"/>
    <property type="molecule type" value="Genomic_DNA"/>
</dbReference>
<dbReference type="AlphaFoldDB" id="A0A8S0ZY25"/>
<comment type="caution">
    <text evidence="1">The sequence shown here is derived from an EMBL/GenBank/DDBJ whole genome shotgun (WGS) entry which is preliminary data.</text>
</comment>
<organism evidence="1 2">
    <name type="scientific">Arctia plantaginis</name>
    <name type="common">Wood tiger moth</name>
    <name type="synonym">Phalaena plantaginis</name>
    <dbReference type="NCBI Taxonomy" id="874455"/>
    <lineage>
        <taxon>Eukaryota</taxon>
        <taxon>Metazoa</taxon>
        <taxon>Ecdysozoa</taxon>
        <taxon>Arthropoda</taxon>
        <taxon>Hexapoda</taxon>
        <taxon>Insecta</taxon>
        <taxon>Pterygota</taxon>
        <taxon>Neoptera</taxon>
        <taxon>Endopterygota</taxon>
        <taxon>Lepidoptera</taxon>
        <taxon>Glossata</taxon>
        <taxon>Ditrysia</taxon>
        <taxon>Noctuoidea</taxon>
        <taxon>Erebidae</taxon>
        <taxon>Arctiinae</taxon>
        <taxon>Arctia</taxon>
    </lineage>
</organism>